<proteinExistence type="predicted"/>
<keyword evidence="1" id="KW-1133">Transmembrane helix</keyword>
<dbReference type="InterPro" id="IPR056573">
    <property type="entry name" value="Lectin_L-type_dom"/>
</dbReference>
<dbReference type="Gene3D" id="2.60.120.200">
    <property type="match status" value="1"/>
</dbReference>
<keyword evidence="1" id="KW-0472">Membrane</keyword>
<evidence type="ECO:0000313" key="3">
    <source>
        <dbReference type="Proteomes" id="UP001522905"/>
    </source>
</evidence>
<comment type="caution">
    <text evidence="2">The sequence shown here is derived from an EMBL/GenBank/DDBJ whole genome shotgun (WGS) entry which is preliminary data.</text>
</comment>
<evidence type="ECO:0000313" key="2">
    <source>
        <dbReference type="EMBL" id="MCK8625172.1"/>
    </source>
</evidence>
<dbReference type="Proteomes" id="UP001522905">
    <property type="component" value="Unassembled WGS sequence"/>
</dbReference>
<keyword evidence="1" id="KW-0812">Transmembrane</keyword>
<reference evidence="2 3" key="1">
    <citation type="submission" date="2021-11" db="EMBL/GenBank/DDBJ databases">
        <title>Comparative genomics of bee honey and flower isolates.</title>
        <authorList>
            <person name="Bechtner J.D."/>
            <person name="Gallus M.K."/>
            <person name="Ehrmann M."/>
        </authorList>
    </citation>
    <scope>NUCLEOTIDE SEQUENCE [LARGE SCALE GENOMIC DNA]</scope>
    <source>
        <strain evidence="2 3">M161</strain>
    </source>
</reference>
<protein>
    <submittedName>
        <fullName evidence="2">Uncharacterized protein</fullName>
    </submittedName>
</protein>
<organism evidence="2 3">
    <name type="scientific">Apilactobacillus xinyiensis</name>
    <dbReference type="NCBI Taxonomy" id="2841032"/>
    <lineage>
        <taxon>Bacteria</taxon>
        <taxon>Bacillati</taxon>
        <taxon>Bacillota</taxon>
        <taxon>Bacilli</taxon>
        <taxon>Lactobacillales</taxon>
        <taxon>Lactobacillaceae</taxon>
        <taxon>Apilactobacillus</taxon>
    </lineage>
</organism>
<accession>A0ABT0I386</accession>
<gene>
    <name evidence="2" type="ORF">LNP07_06545</name>
</gene>
<dbReference type="CDD" id="cd01951">
    <property type="entry name" value="lectin_L-type"/>
    <property type="match status" value="1"/>
</dbReference>
<dbReference type="RefSeq" id="WP_248601904.1">
    <property type="nucleotide sequence ID" value="NZ_JAJIAO010000009.1"/>
</dbReference>
<name>A0ABT0I386_9LACO</name>
<dbReference type="Pfam" id="PF18483">
    <property type="entry name" value="Lectin_L-type_dom"/>
    <property type="match status" value="1"/>
</dbReference>
<evidence type="ECO:0000256" key="1">
    <source>
        <dbReference type="SAM" id="Phobius"/>
    </source>
</evidence>
<keyword evidence="3" id="KW-1185">Reference proteome</keyword>
<dbReference type="EMBL" id="JAJIAO010000009">
    <property type="protein sequence ID" value="MCK8625172.1"/>
    <property type="molecule type" value="Genomic_DNA"/>
</dbReference>
<sequence>MNKLINHYICIVVFMIFIFLNFNIAKSATIDNIPAPPAGGPSMQGNFNVVGENVPNQIYEKYNNVQIITNGNQNSKQAMWWKNKINVTKAFTIKFYAYITASDLNNVADGITFTIQNDNYNAIGTNGESLGAYGNVRNRNYYIKDYIKNAFSYEFDPYNNADYSDNSLEDRLGNKIKGQHTAFTSTNSDEIEKLRSTNGFRQIHYDAHSLDDWPGIMYPKWHKFIYSWNPSKDLKKATATVNIDNSNIVQSHELDISTILNNDRQNPFAWWGFTGSTGLYTMISAIADTAVSGDPGITKLVLNLSKLSDEEKNNITEEIDKSKQSLKTKNELKKCIYKPSESSSNPDLSNILVSIINPRYFQSTIKNADLGDVLLYKVDIYNYKTAEGLGNDWNNVKVTDSDLSKIGMTSLDNENNIDATYDVIPPIDIDSKSSVKPSSVGLRTIISSPNGGKISNIRNNVVTASGSNFYGDNVLGADSNKSSIASVYVNKAQPPIKPRILIKNNLINLSDNNSSYQSNNTTLVDVSNYDSIQYSANISNIIMQSNTSNKATYTFGVPSLADNPQIILNNRKINNKISNISTYYQIQDSKDNRKVITIYNIPSIRGGNSAEIKANFQLGSKNPSNFSYTPYFTDKENSYYGSEENYNFKNGQIFFDYINNIDYGYKNSYYMQGLTSPAAIFSEKTKKSYIESDKKYVIAKIIDSRREKNSFSVYLSQLPIKQNNKVSEIGSNESPFELKYVNGNNISSLSPNSVPIEIYNRKYSSNEENDSIISNIFWNTNNELKLSNSKNFNLEKNKYNKRNYKAELNWIIKDNGTP</sequence>
<feature type="transmembrane region" description="Helical" evidence="1">
    <location>
        <begin position="7"/>
        <end position="25"/>
    </location>
</feature>
<dbReference type="InterPro" id="IPR013320">
    <property type="entry name" value="ConA-like_dom_sf"/>
</dbReference>
<dbReference type="SUPFAM" id="SSF49899">
    <property type="entry name" value="Concanavalin A-like lectins/glucanases"/>
    <property type="match status" value="1"/>
</dbReference>